<reference evidence="7 8" key="1">
    <citation type="submission" date="2019-07" db="EMBL/GenBank/DDBJ databases">
        <title>Whole genome shotgun sequence of Oceanobacillus sojae NBRC 105379.</title>
        <authorList>
            <person name="Hosoyama A."/>
            <person name="Uohara A."/>
            <person name="Ohji S."/>
            <person name="Ichikawa N."/>
        </authorList>
    </citation>
    <scope>NUCLEOTIDE SEQUENCE [LARGE SCALE GENOMIC DNA]</scope>
    <source>
        <strain evidence="7 8">NBRC 105379</strain>
    </source>
</reference>
<feature type="transmembrane region" description="Helical" evidence="6">
    <location>
        <begin position="95"/>
        <end position="117"/>
    </location>
</feature>
<feature type="transmembrane region" description="Helical" evidence="6">
    <location>
        <begin position="427"/>
        <end position="443"/>
    </location>
</feature>
<evidence type="ECO:0000313" key="8">
    <source>
        <dbReference type="Proteomes" id="UP000321558"/>
    </source>
</evidence>
<dbReference type="PANTHER" id="PTHR42770">
    <property type="entry name" value="AMINO ACID TRANSPORTER-RELATED"/>
    <property type="match status" value="1"/>
</dbReference>
<feature type="transmembrane region" description="Helical" evidence="6">
    <location>
        <begin position="277"/>
        <end position="310"/>
    </location>
</feature>
<dbReference type="InterPro" id="IPR050367">
    <property type="entry name" value="APC_superfamily"/>
</dbReference>
<dbReference type="AlphaFoldDB" id="A0A511ZFH9"/>
<feature type="transmembrane region" description="Helical" evidence="6">
    <location>
        <begin position="202"/>
        <end position="222"/>
    </location>
</feature>
<comment type="caution">
    <text evidence="7">The sequence shown here is derived from an EMBL/GenBank/DDBJ whole genome shotgun (WGS) entry which is preliminary data.</text>
</comment>
<dbReference type="InterPro" id="IPR002293">
    <property type="entry name" value="AA/rel_permease1"/>
</dbReference>
<keyword evidence="8" id="KW-1185">Reference proteome</keyword>
<dbReference type="GO" id="GO:0005886">
    <property type="term" value="C:plasma membrane"/>
    <property type="evidence" value="ECO:0007669"/>
    <property type="project" value="UniProtKB-SubCell"/>
</dbReference>
<evidence type="ECO:0000256" key="4">
    <source>
        <dbReference type="ARBA" id="ARBA00022989"/>
    </source>
</evidence>
<organism evidence="7 8">
    <name type="scientific">Oceanobacillus sojae</name>
    <dbReference type="NCBI Taxonomy" id="582851"/>
    <lineage>
        <taxon>Bacteria</taxon>
        <taxon>Bacillati</taxon>
        <taxon>Bacillota</taxon>
        <taxon>Bacilli</taxon>
        <taxon>Bacillales</taxon>
        <taxon>Bacillaceae</taxon>
        <taxon>Oceanobacillus</taxon>
    </lineage>
</organism>
<dbReference type="PIRSF" id="PIRSF006060">
    <property type="entry name" value="AA_transporter"/>
    <property type="match status" value="1"/>
</dbReference>
<evidence type="ECO:0000256" key="3">
    <source>
        <dbReference type="ARBA" id="ARBA00022692"/>
    </source>
</evidence>
<dbReference type="PANTHER" id="PTHR42770:SF11">
    <property type="entry name" value="INNER MEMBRANE TRANSPORT PROTEIN YBAT"/>
    <property type="match status" value="1"/>
</dbReference>
<protein>
    <submittedName>
        <fullName evidence="7">Amino acid transporter</fullName>
    </submittedName>
</protein>
<name>A0A511ZFH9_9BACI</name>
<dbReference type="RefSeq" id="WP_186813556.1">
    <property type="nucleotide sequence ID" value="NZ_BJYM01000003.1"/>
</dbReference>
<evidence type="ECO:0000256" key="2">
    <source>
        <dbReference type="ARBA" id="ARBA00022475"/>
    </source>
</evidence>
<dbReference type="EMBL" id="BJYM01000003">
    <property type="protein sequence ID" value="GEN86190.1"/>
    <property type="molecule type" value="Genomic_DNA"/>
</dbReference>
<dbReference type="STRING" id="582851.GCA_900162665_04264"/>
<evidence type="ECO:0000313" key="7">
    <source>
        <dbReference type="EMBL" id="GEN86190.1"/>
    </source>
</evidence>
<sequence>MAVANNSTTSNLKRGLGFVDLWSVGVGALIGGGIFTVIGPAVAEAGPGLFIAFIIAGVVATLSSMSYAELASIWPYQGASYAYSKFAFAPISSHLGKLVALWCAGLYFLSFSFAAGAVNLGFAGYFNFIFPNLPPTIVAPVISIVITGLLLVGIKATGKVNTFFSIIQVVALFAIAVIAISANPLGPFEHNNFLPNGWSGVFAATALIAFGQMQVEAVLTLGEEAKNPRRNLPLAQVSALITVVILYIVTGYGVVSSADPAELAASSAPLSLAIENVLPGIGAVLIAIAALTATGTSTLGCLLGSSRMLYAGARENAFPRIFAKVGEKSGAPYTAIIFTGIIALLATMTTVLGYAKAINLLVSAAVFANWFMMALMNIALVIVRVTRKELTPSFRYPINIRNIPILAILAAIACIWILTYIEPLPLLIGFSWIVLLTIWYFVYSKDRWDLLDEEQMKELTRNTEKESN</sequence>
<proteinExistence type="predicted"/>
<dbReference type="GO" id="GO:0022857">
    <property type="term" value="F:transmembrane transporter activity"/>
    <property type="evidence" value="ECO:0007669"/>
    <property type="project" value="InterPro"/>
</dbReference>
<feature type="transmembrane region" description="Helical" evidence="6">
    <location>
        <begin position="331"/>
        <end position="354"/>
    </location>
</feature>
<feature type="transmembrane region" description="Helical" evidence="6">
    <location>
        <begin position="234"/>
        <end position="257"/>
    </location>
</feature>
<feature type="transmembrane region" description="Helical" evidence="6">
    <location>
        <begin position="137"/>
        <end position="156"/>
    </location>
</feature>
<dbReference type="Pfam" id="PF13520">
    <property type="entry name" value="AA_permease_2"/>
    <property type="match status" value="1"/>
</dbReference>
<keyword evidence="3 6" id="KW-0812">Transmembrane</keyword>
<dbReference type="Proteomes" id="UP000321558">
    <property type="component" value="Unassembled WGS sequence"/>
</dbReference>
<comment type="subcellular location">
    <subcellularLocation>
        <location evidence="1">Cell membrane</location>
        <topology evidence="1">Multi-pass membrane protein</topology>
    </subcellularLocation>
</comment>
<dbReference type="Gene3D" id="1.20.1740.10">
    <property type="entry name" value="Amino acid/polyamine transporter I"/>
    <property type="match status" value="1"/>
</dbReference>
<evidence type="ECO:0000256" key="1">
    <source>
        <dbReference type="ARBA" id="ARBA00004651"/>
    </source>
</evidence>
<evidence type="ECO:0000256" key="6">
    <source>
        <dbReference type="SAM" id="Phobius"/>
    </source>
</evidence>
<feature type="transmembrane region" description="Helical" evidence="6">
    <location>
        <begin position="21"/>
        <end position="43"/>
    </location>
</feature>
<keyword evidence="5 6" id="KW-0472">Membrane</keyword>
<keyword evidence="2" id="KW-1003">Cell membrane</keyword>
<feature type="transmembrane region" description="Helical" evidence="6">
    <location>
        <begin position="403"/>
        <end position="421"/>
    </location>
</feature>
<keyword evidence="4 6" id="KW-1133">Transmembrane helix</keyword>
<gene>
    <name evidence="7" type="ORF">OSO01_09290</name>
</gene>
<feature type="transmembrane region" description="Helical" evidence="6">
    <location>
        <begin position="163"/>
        <end position="182"/>
    </location>
</feature>
<feature type="transmembrane region" description="Helical" evidence="6">
    <location>
        <begin position="49"/>
        <end position="74"/>
    </location>
</feature>
<feature type="transmembrane region" description="Helical" evidence="6">
    <location>
        <begin position="360"/>
        <end position="383"/>
    </location>
</feature>
<evidence type="ECO:0000256" key="5">
    <source>
        <dbReference type="ARBA" id="ARBA00023136"/>
    </source>
</evidence>
<accession>A0A511ZFH9</accession>